<evidence type="ECO:0000313" key="2">
    <source>
        <dbReference type="EMBL" id="CAK0796294.1"/>
    </source>
</evidence>
<reference evidence="2" key="1">
    <citation type="submission" date="2023-10" db="EMBL/GenBank/DDBJ databases">
        <authorList>
            <person name="Chen Y."/>
            <person name="Shah S."/>
            <person name="Dougan E. K."/>
            <person name="Thang M."/>
            <person name="Chan C."/>
        </authorList>
    </citation>
    <scope>NUCLEOTIDE SEQUENCE [LARGE SCALE GENOMIC DNA]</scope>
</reference>
<feature type="non-terminal residue" evidence="2">
    <location>
        <position position="1"/>
    </location>
</feature>
<name>A0ABN9PX82_9DINO</name>
<feature type="compositionally biased region" description="Basic residues" evidence="1">
    <location>
        <begin position="20"/>
        <end position="31"/>
    </location>
</feature>
<gene>
    <name evidence="2" type="ORF">PCOR1329_LOCUS5709</name>
</gene>
<feature type="region of interest" description="Disordered" evidence="1">
    <location>
        <begin position="141"/>
        <end position="160"/>
    </location>
</feature>
<dbReference type="Proteomes" id="UP001189429">
    <property type="component" value="Unassembled WGS sequence"/>
</dbReference>
<proteinExistence type="predicted"/>
<evidence type="ECO:0000256" key="1">
    <source>
        <dbReference type="SAM" id="MobiDB-lite"/>
    </source>
</evidence>
<evidence type="ECO:0000313" key="3">
    <source>
        <dbReference type="Proteomes" id="UP001189429"/>
    </source>
</evidence>
<feature type="region of interest" description="Disordered" evidence="1">
    <location>
        <begin position="1"/>
        <end position="34"/>
    </location>
</feature>
<keyword evidence="3" id="KW-1185">Reference proteome</keyword>
<organism evidence="2 3">
    <name type="scientific">Prorocentrum cordatum</name>
    <dbReference type="NCBI Taxonomy" id="2364126"/>
    <lineage>
        <taxon>Eukaryota</taxon>
        <taxon>Sar</taxon>
        <taxon>Alveolata</taxon>
        <taxon>Dinophyceae</taxon>
        <taxon>Prorocentrales</taxon>
        <taxon>Prorocentraceae</taxon>
        <taxon>Prorocentrum</taxon>
    </lineage>
</organism>
<accession>A0ABN9PX82</accession>
<comment type="caution">
    <text evidence="2">The sequence shown here is derived from an EMBL/GenBank/DDBJ whole genome shotgun (WGS) entry which is preliminary data.</text>
</comment>
<dbReference type="EMBL" id="CAUYUJ010001513">
    <property type="protein sequence ID" value="CAK0796294.1"/>
    <property type="molecule type" value="Genomic_DNA"/>
</dbReference>
<sequence>RPGQRGYSPRARFGQVAHRGAQRKGRRHWAARRSPGDAELAILNKAVQDGEEQLQIQSSEVPTVELIKSGARDFIDYALTEVDRIVKVDNAGSVTSFDWKSQGHSQDVPALRRSQAEQWVSLEAQLDANIGRNYMRATEEMDASPFDGRRPNKKAPLHWGEAAAEPLTRYSIV</sequence>
<protein>
    <submittedName>
        <fullName evidence="2">Uncharacterized protein</fullName>
    </submittedName>
</protein>